<dbReference type="Proteomes" id="UP001295423">
    <property type="component" value="Unassembled WGS sequence"/>
</dbReference>
<reference evidence="1" key="1">
    <citation type="submission" date="2023-08" db="EMBL/GenBank/DDBJ databases">
        <authorList>
            <person name="Audoor S."/>
            <person name="Bilcke G."/>
        </authorList>
    </citation>
    <scope>NUCLEOTIDE SEQUENCE</scope>
</reference>
<evidence type="ECO:0000313" key="1">
    <source>
        <dbReference type="EMBL" id="CAJ1967610.1"/>
    </source>
</evidence>
<dbReference type="EMBL" id="CAKOGP040002336">
    <property type="protein sequence ID" value="CAJ1967610.1"/>
    <property type="molecule type" value="Genomic_DNA"/>
</dbReference>
<protein>
    <submittedName>
        <fullName evidence="1">Uncharacterized protein</fullName>
    </submittedName>
</protein>
<evidence type="ECO:0000313" key="2">
    <source>
        <dbReference type="Proteomes" id="UP001295423"/>
    </source>
</evidence>
<name>A0AAD2GAW2_9STRA</name>
<sequence length="184" mass="20652">MFFNESFSNLPTSTRASHMPDKSAIYFNGGKRETATSSLRGDAMRKASSIKFAVIEEHADQPPQNPMRQLSHSFLPCLTERAESVRSLMASTRFTESDRSLVFEGDQLMDLPIRQLSKRSLLMASTRLTESDRSLLCEGDHLMDLPVRQLSKRSLMMGSTSFSGSDRSLPYRIVSPLQQACPLK</sequence>
<dbReference type="AlphaFoldDB" id="A0AAD2GAW2"/>
<proteinExistence type="predicted"/>
<keyword evidence="2" id="KW-1185">Reference proteome</keyword>
<comment type="caution">
    <text evidence="1">The sequence shown here is derived from an EMBL/GenBank/DDBJ whole genome shotgun (WGS) entry which is preliminary data.</text>
</comment>
<accession>A0AAD2GAW2</accession>
<gene>
    <name evidence="1" type="ORF">CYCCA115_LOCUS22853</name>
</gene>
<organism evidence="1 2">
    <name type="scientific">Cylindrotheca closterium</name>
    <dbReference type="NCBI Taxonomy" id="2856"/>
    <lineage>
        <taxon>Eukaryota</taxon>
        <taxon>Sar</taxon>
        <taxon>Stramenopiles</taxon>
        <taxon>Ochrophyta</taxon>
        <taxon>Bacillariophyta</taxon>
        <taxon>Bacillariophyceae</taxon>
        <taxon>Bacillariophycidae</taxon>
        <taxon>Bacillariales</taxon>
        <taxon>Bacillariaceae</taxon>
        <taxon>Cylindrotheca</taxon>
    </lineage>
</organism>